<name>W7XWB9_9BACT</name>
<keyword evidence="2" id="KW-0238">DNA-binding</keyword>
<dbReference type="EMBL" id="BAMD01000010">
    <property type="protein sequence ID" value="GAF02560.1"/>
    <property type="molecule type" value="Genomic_DNA"/>
</dbReference>
<evidence type="ECO:0000259" key="5">
    <source>
        <dbReference type="PROSITE" id="PS51063"/>
    </source>
</evidence>
<dbReference type="eggNOG" id="COG0664">
    <property type="taxonomic scope" value="Bacteria"/>
</dbReference>
<dbReference type="GO" id="GO:0005829">
    <property type="term" value="C:cytosol"/>
    <property type="evidence" value="ECO:0007669"/>
    <property type="project" value="TreeGrafter"/>
</dbReference>
<dbReference type="GO" id="GO:0003677">
    <property type="term" value="F:DNA binding"/>
    <property type="evidence" value="ECO:0007669"/>
    <property type="project" value="UniProtKB-KW"/>
</dbReference>
<dbReference type="STRING" id="869213.GCA_000517085_02756"/>
<dbReference type="SUPFAM" id="SSF46785">
    <property type="entry name" value="Winged helix' DNA-binding domain"/>
    <property type="match status" value="1"/>
</dbReference>
<dbReference type="Gene3D" id="1.10.10.10">
    <property type="entry name" value="Winged helix-like DNA-binding domain superfamily/Winged helix DNA-binding domain"/>
    <property type="match status" value="1"/>
</dbReference>
<keyword evidence="1" id="KW-0805">Transcription regulation</keyword>
<organism evidence="6 7">
    <name type="scientific">Saccharicrinis fermentans DSM 9555 = JCM 21142</name>
    <dbReference type="NCBI Taxonomy" id="869213"/>
    <lineage>
        <taxon>Bacteria</taxon>
        <taxon>Pseudomonadati</taxon>
        <taxon>Bacteroidota</taxon>
        <taxon>Bacteroidia</taxon>
        <taxon>Marinilabiliales</taxon>
        <taxon>Marinilabiliaceae</taxon>
        <taxon>Saccharicrinis</taxon>
    </lineage>
</organism>
<dbReference type="Proteomes" id="UP000019402">
    <property type="component" value="Unassembled WGS sequence"/>
</dbReference>
<dbReference type="InterPro" id="IPR014710">
    <property type="entry name" value="RmlC-like_jellyroll"/>
</dbReference>
<dbReference type="PROSITE" id="PS51063">
    <property type="entry name" value="HTH_CRP_2"/>
    <property type="match status" value="1"/>
</dbReference>
<dbReference type="SMART" id="SM00419">
    <property type="entry name" value="HTH_CRP"/>
    <property type="match status" value="1"/>
</dbReference>
<sequence length="243" mass="27552">MLYNIPNMPRRAEKTEVQEPTIKEISQLYDVLTEEEKEKVLNNHKAIHYKKNEVIYREGEVPDGLLCLGSGKVKVYKLGFGGRDQIVRMANPTSFIGYRAFFAEGPHVASAVVIEPCTVFYIPKALVFELLENNHKFSLNIIRSLAQELGFSRYRTVTLTQKHIRGRLAESLLVLKEIYGFEDDSSTLNVHLSREDLANFSNMTTSNAIRTLSTFVNEGVITVDGRIIKILDSEKLEKISKLG</sequence>
<dbReference type="PANTHER" id="PTHR24567:SF74">
    <property type="entry name" value="HTH-TYPE TRANSCRIPTIONAL REGULATOR ARCR"/>
    <property type="match status" value="1"/>
</dbReference>
<dbReference type="InterPro" id="IPR018490">
    <property type="entry name" value="cNMP-bd_dom_sf"/>
</dbReference>
<dbReference type="PROSITE" id="PS50042">
    <property type="entry name" value="CNMP_BINDING_3"/>
    <property type="match status" value="1"/>
</dbReference>
<proteinExistence type="predicted"/>
<dbReference type="GO" id="GO:0003700">
    <property type="term" value="F:DNA-binding transcription factor activity"/>
    <property type="evidence" value="ECO:0007669"/>
    <property type="project" value="TreeGrafter"/>
</dbReference>
<dbReference type="InterPro" id="IPR000595">
    <property type="entry name" value="cNMP-bd_dom"/>
</dbReference>
<dbReference type="InterPro" id="IPR012318">
    <property type="entry name" value="HTH_CRP"/>
</dbReference>
<evidence type="ECO:0000313" key="6">
    <source>
        <dbReference type="EMBL" id="GAF02560.1"/>
    </source>
</evidence>
<evidence type="ECO:0000256" key="1">
    <source>
        <dbReference type="ARBA" id="ARBA00023015"/>
    </source>
</evidence>
<evidence type="ECO:0000256" key="3">
    <source>
        <dbReference type="ARBA" id="ARBA00023163"/>
    </source>
</evidence>
<protein>
    <submittedName>
        <fullName evidence="6">Anaerobic aromatic degradation regulator</fullName>
    </submittedName>
</protein>
<keyword evidence="7" id="KW-1185">Reference proteome</keyword>
<evidence type="ECO:0000256" key="2">
    <source>
        <dbReference type="ARBA" id="ARBA00023125"/>
    </source>
</evidence>
<dbReference type="InterPro" id="IPR050397">
    <property type="entry name" value="Env_Response_Regulators"/>
</dbReference>
<comment type="caution">
    <text evidence="6">The sequence shown here is derived from an EMBL/GenBank/DDBJ whole genome shotgun (WGS) entry which is preliminary data.</text>
</comment>
<dbReference type="InterPro" id="IPR036390">
    <property type="entry name" value="WH_DNA-bd_sf"/>
</dbReference>
<evidence type="ECO:0000259" key="4">
    <source>
        <dbReference type="PROSITE" id="PS50042"/>
    </source>
</evidence>
<dbReference type="SMART" id="SM00100">
    <property type="entry name" value="cNMP"/>
    <property type="match status" value="1"/>
</dbReference>
<dbReference type="CDD" id="cd00038">
    <property type="entry name" value="CAP_ED"/>
    <property type="match status" value="1"/>
</dbReference>
<dbReference type="InterPro" id="IPR036388">
    <property type="entry name" value="WH-like_DNA-bd_sf"/>
</dbReference>
<dbReference type="Pfam" id="PF13545">
    <property type="entry name" value="HTH_Crp_2"/>
    <property type="match status" value="1"/>
</dbReference>
<dbReference type="AlphaFoldDB" id="W7XWB9"/>
<feature type="domain" description="Cyclic nucleotide-binding" evidence="4">
    <location>
        <begin position="28"/>
        <end position="148"/>
    </location>
</feature>
<dbReference type="PANTHER" id="PTHR24567">
    <property type="entry name" value="CRP FAMILY TRANSCRIPTIONAL REGULATORY PROTEIN"/>
    <property type="match status" value="1"/>
</dbReference>
<dbReference type="Pfam" id="PF00027">
    <property type="entry name" value="cNMP_binding"/>
    <property type="match status" value="1"/>
</dbReference>
<accession>W7XWB9</accession>
<feature type="domain" description="HTH crp-type" evidence="5">
    <location>
        <begin position="162"/>
        <end position="234"/>
    </location>
</feature>
<reference evidence="6 7" key="1">
    <citation type="journal article" date="2014" name="Genome Announc.">
        <title>Draft Genome Sequence of Cytophaga fermentans JCM 21142T, a Facultative Anaerobe Isolated from Marine Mud.</title>
        <authorList>
            <person name="Starns D."/>
            <person name="Oshima K."/>
            <person name="Suda W."/>
            <person name="Iino T."/>
            <person name="Yuki M."/>
            <person name="Inoue J."/>
            <person name="Kitamura K."/>
            <person name="Iida T."/>
            <person name="Darby A."/>
            <person name="Hattori M."/>
            <person name="Ohkuma M."/>
        </authorList>
    </citation>
    <scope>NUCLEOTIDE SEQUENCE [LARGE SCALE GENOMIC DNA]</scope>
    <source>
        <strain evidence="6 7">JCM 21142</strain>
    </source>
</reference>
<evidence type="ECO:0000313" key="7">
    <source>
        <dbReference type="Proteomes" id="UP000019402"/>
    </source>
</evidence>
<dbReference type="SUPFAM" id="SSF51206">
    <property type="entry name" value="cAMP-binding domain-like"/>
    <property type="match status" value="1"/>
</dbReference>
<gene>
    <name evidence="6" type="ORF">JCM21142_31198</name>
</gene>
<keyword evidence="3" id="KW-0804">Transcription</keyword>
<dbReference type="Gene3D" id="2.60.120.10">
    <property type="entry name" value="Jelly Rolls"/>
    <property type="match status" value="1"/>
</dbReference>